<gene>
    <name evidence="6" type="primary">soxX</name>
    <name evidence="6" type="ORF">D1222_03730</name>
</gene>
<evidence type="ECO:0000256" key="4">
    <source>
        <dbReference type="PROSITE-ProRule" id="PRU00433"/>
    </source>
</evidence>
<dbReference type="SUPFAM" id="SSF46626">
    <property type="entry name" value="Cytochrome c"/>
    <property type="match status" value="1"/>
</dbReference>
<sequence>MRPALPVLTIALLAGCSGETTSRLATAVEITGDEITAPLLGLQGDAARGEAAFAEREQGHCVLCHAVEGLDAEFQGNVGPALTGVGARLSEGQIRLRIADIQPLWPDTLMPSYYRTGGLNQVAPAYAGEPALSAQQIEDLVAYLGQLDGEST</sequence>
<dbReference type="PROSITE" id="PS51007">
    <property type="entry name" value="CYTC"/>
    <property type="match status" value="1"/>
</dbReference>
<dbReference type="Proteomes" id="UP000265845">
    <property type="component" value="Unassembled WGS sequence"/>
</dbReference>
<evidence type="ECO:0000313" key="6">
    <source>
        <dbReference type="EMBL" id="RIJ31378.1"/>
    </source>
</evidence>
<evidence type="ECO:0000259" key="5">
    <source>
        <dbReference type="PROSITE" id="PS51007"/>
    </source>
</evidence>
<reference evidence="6 7" key="1">
    <citation type="submission" date="2018-08" db="EMBL/GenBank/DDBJ databases">
        <title>Henriciella mobilis sp. nov., isolated from seawater.</title>
        <authorList>
            <person name="Cheng H."/>
            <person name="Wu Y.-H."/>
            <person name="Xu X.-W."/>
            <person name="Guo L.-L."/>
        </authorList>
    </citation>
    <scope>NUCLEOTIDE SEQUENCE [LARGE SCALE GENOMIC DNA]</scope>
    <source>
        <strain evidence="6 7">CCUG67844</strain>
    </source>
</reference>
<dbReference type="GO" id="GO:0046872">
    <property type="term" value="F:metal ion binding"/>
    <property type="evidence" value="ECO:0007669"/>
    <property type="project" value="UniProtKB-KW"/>
</dbReference>
<dbReference type="PROSITE" id="PS51257">
    <property type="entry name" value="PROKAR_LIPOPROTEIN"/>
    <property type="match status" value="1"/>
</dbReference>
<organism evidence="6 7">
    <name type="scientific">Henriciella algicola</name>
    <dbReference type="NCBI Taxonomy" id="1608422"/>
    <lineage>
        <taxon>Bacteria</taxon>
        <taxon>Pseudomonadati</taxon>
        <taxon>Pseudomonadota</taxon>
        <taxon>Alphaproteobacteria</taxon>
        <taxon>Hyphomonadales</taxon>
        <taxon>Hyphomonadaceae</taxon>
        <taxon>Henriciella</taxon>
    </lineage>
</organism>
<dbReference type="AlphaFoldDB" id="A0A399RJD5"/>
<evidence type="ECO:0000313" key="7">
    <source>
        <dbReference type="Proteomes" id="UP000265845"/>
    </source>
</evidence>
<name>A0A399RJD5_9PROT</name>
<dbReference type="RefSeq" id="WP_119452874.1">
    <property type="nucleotide sequence ID" value="NZ_QWGA01000003.1"/>
</dbReference>
<dbReference type="GO" id="GO:0020037">
    <property type="term" value="F:heme binding"/>
    <property type="evidence" value="ECO:0007669"/>
    <property type="project" value="InterPro"/>
</dbReference>
<dbReference type="Gene3D" id="1.10.760.10">
    <property type="entry name" value="Cytochrome c-like domain"/>
    <property type="match status" value="1"/>
</dbReference>
<evidence type="ECO:0000256" key="3">
    <source>
        <dbReference type="ARBA" id="ARBA00023004"/>
    </source>
</evidence>
<dbReference type="NCBIfam" id="TIGR04485">
    <property type="entry name" value="thiosulf_SoxX"/>
    <property type="match status" value="1"/>
</dbReference>
<protein>
    <submittedName>
        <fullName evidence="6">Sulfur oxidation c-type cytochrome SoxX</fullName>
    </submittedName>
</protein>
<keyword evidence="2 4" id="KW-0479">Metal-binding</keyword>
<dbReference type="InterPro" id="IPR009056">
    <property type="entry name" value="Cyt_c-like_dom"/>
</dbReference>
<evidence type="ECO:0000256" key="2">
    <source>
        <dbReference type="ARBA" id="ARBA00022723"/>
    </source>
</evidence>
<evidence type="ECO:0000256" key="1">
    <source>
        <dbReference type="ARBA" id="ARBA00022617"/>
    </source>
</evidence>
<dbReference type="GO" id="GO:0009055">
    <property type="term" value="F:electron transfer activity"/>
    <property type="evidence" value="ECO:0007669"/>
    <property type="project" value="InterPro"/>
</dbReference>
<accession>A0A399RJD5</accession>
<dbReference type="OrthoDB" id="9793634at2"/>
<keyword evidence="3 4" id="KW-0408">Iron</keyword>
<proteinExistence type="predicted"/>
<feature type="domain" description="Cytochrome c" evidence="5">
    <location>
        <begin position="44"/>
        <end position="148"/>
    </location>
</feature>
<dbReference type="Pfam" id="PF00034">
    <property type="entry name" value="Cytochrom_C"/>
    <property type="match status" value="1"/>
</dbReference>
<keyword evidence="7" id="KW-1185">Reference proteome</keyword>
<dbReference type="InterPro" id="IPR036909">
    <property type="entry name" value="Cyt_c-like_dom_sf"/>
</dbReference>
<keyword evidence="1 4" id="KW-0349">Heme</keyword>
<dbReference type="EMBL" id="QWGA01000003">
    <property type="protein sequence ID" value="RIJ31378.1"/>
    <property type="molecule type" value="Genomic_DNA"/>
</dbReference>
<dbReference type="InterPro" id="IPR030999">
    <property type="entry name" value="Thiosulf_SoxX"/>
</dbReference>
<comment type="caution">
    <text evidence="6">The sequence shown here is derived from an EMBL/GenBank/DDBJ whole genome shotgun (WGS) entry which is preliminary data.</text>
</comment>